<organism evidence="4 5">
    <name type="scientific">Centaurea solstitialis</name>
    <name type="common">yellow star-thistle</name>
    <dbReference type="NCBI Taxonomy" id="347529"/>
    <lineage>
        <taxon>Eukaryota</taxon>
        <taxon>Viridiplantae</taxon>
        <taxon>Streptophyta</taxon>
        <taxon>Embryophyta</taxon>
        <taxon>Tracheophyta</taxon>
        <taxon>Spermatophyta</taxon>
        <taxon>Magnoliopsida</taxon>
        <taxon>eudicotyledons</taxon>
        <taxon>Gunneridae</taxon>
        <taxon>Pentapetalae</taxon>
        <taxon>asterids</taxon>
        <taxon>campanulids</taxon>
        <taxon>Asterales</taxon>
        <taxon>Asteraceae</taxon>
        <taxon>Carduoideae</taxon>
        <taxon>Cardueae</taxon>
        <taxon>Centaureinae</taxon>
        <taxon>Centaurea</taxon>
    </lineage>
</organism>
<feature type="region of interest" description="Disordered" evidence="1">
    <location>
        <begin position="825"/>
        <end position="862"/>
    </location>
</feature>
<protein>
    <recommendedName>
        <fullName evidence="6">DUF4218 domain-containing protein</fullName>
    </recommendedName>
</protein>
<feature type="domain" description="DUF4216" evidence="2">
    <location>
        <begin position="543"/>
        <end position="572"/>
    </location>
</feature>
<evidence type="ECO:0000256" key="1">
    <source>
        <dbReference type="SAM" id="MobiDB-lite"/>
    </source>
</evidence>
<gene>
    <name evidence="4" type="ORF">OSB04_002872</name>
</gene>
<name>A0AA38U492_9ASTR</name>
<sequence>MHASILWTINDYPAYAMMSGWSTKGYKACPTCKEETPFVGIRSKIAYIGHRRFLEMDHEWRNKGSLFDGQKELRPPPKKYSGDEILEQLPHLHYRLQGNTRSLGRKRSPVELNWSKKSIIFELEYWKKLSLMHNMDCVGYFVKYGRQIERYNKARLDLADMKIRKKLHLYQEGNKWMKLHASYTLSVAERRQFCQLVKSVEFQTYQKTKISGLKSHDCHVLFQRLLPAAIRPLLNTEVQKVITELCLFFKQICSRTLNLNDLEKMQKEIIIILCKLETIFPPAFFYIMVHLCLHPNEAILGGPVHFRWMYPIERSMAVYKRYVRNRACPEGSIAEAYVVNEALTFCSMYFRGIETRFNRPERNDDRPVGPPFGKRTTLSLDPQLKRKAEWYILNNCTEIEDYINEHINELKRRGASNLQRQEEGEFPEWFKTQINQLCQSTPCEVSDKLYTLANKSSSTAFSYPGINVNGVKFVIHSRDQKLKTQNSGIMVPSVDGVNYYGVLEEILELSYMMDVASYFLSVNGLTPDELKKIQSSLVFMSKTNDDPFILASQAKLVYYLNDDKNGDNWRLVNTYIPRNVWDFLYRDVEETATSKLPILDNLRYDRDDVNPTEVYNVNDILRTTATQFVVDDDKDEENEVEYEEEEEKIYRMQALGSSTGKKNIRGTYYGAAIEKELAKRGPGVTRLEVLFNLTTGKAIDKYGNGLTTSQLDKFVFPHDDVIIKDSMDRNMQRYYSEWLYGMKQHWRGVGGETNNEAAKAHPYNNMDPTVWVKLCDHWCSESQQEKSGQPPSTIDTFEKLHRKQDGWFNKRWFEDEHQRVHMLPRSRSRHKKGFGSLPRLKAFGGKRARTSTSSSSTHQQEDIDRIVKEHRQLKEYTTAQHKYSMEQMQEMNEMKKLFQ</sequence>
<dbReference type="Proteomes" id="UP001172457">
    <property type="component" value="Chromosome 1"/>
</dbReference>
<keyword evidence="5" id="KW-1185">Reference proteome</keyword>
<dbReference type="AlphaFoldDB" id="A0AA38U492"/>
<accession>A0AA38U492</accession>
<evidence type="ECO:0008006" key="6">
    <source>
        <dbReference type="Google" id="ProtNLM"/>
    </source>
</evidence>
<dbReference type="PANTHER" id="PTHR48258:SF6">
    <property type="entry name" value="LEUCINE-RICH REPEAT DOMAIN, L DOMAIN-CONTAINING PROTEIN"/>
    <property type="match status" value="1"/>
</dbReference>
<evidence type="ECO:0000313" key="4">
    <source>
        <dbReference type="EMBL" id="KAJ9566906.1"/>
    </source>
</evidence>
<dbReference type="InterPro" id="IPR004242">
    <property type="entry name" value="Transposase_21"/>
</dbReference>
<proteinExistence type="predicted"/>
<comment type="caution">
    <text evidence="4">The sequence shown here is derived from an EMBL/GenBank/DDBJ whole genome shotgun (WGS) entry which is preliminary data.</text>
</comment>
<dbReference type="Pfam" id="PF13952">
    <property type="entry name" value="DUF4216"/>
    <property type="match status" value="1"/>
</dbReference>
<feature type="domain" description="DUF4218" evidence="3">
    <location>
        <begin position="252"/>
        <end position="363"/>
    </location>
</feature>
<dbReference type="EMBL" id="JARYMX010000001">
    <property type="protein sequence ID" value="KAJ9566906.1"/>
    <property type="molecule type" value="Genomic_DNA"/>
</dbReference>
<evidence type="ECO:0000259" key="2">
    <source>
        <dbReference type="Pfam" id="PF13952"/>
    </source>
</evidence>
<evidence type="ECO:0000313" key="5">
    <source>
        <dbReference type="Proteomes" id="UP001172457"/>
    </source>
</evidence>
<dbReference type="InterPro" id="IPR025312">
    <property type="entry name" value="DUF4216"/>
</dbReference>
<dbReference type="PANTHER" id="PTHR48258">
    <property type="entry name" value="DUF4218 DOMAIN-CONTAINING PROTEIN-RELATED"/>
    <property type="match status" value="1"/>
</dbReference>
<dbReference type="Pfam" id="PF13960">
    <property type="entry name" value="DUF4218"/>
    <property type="match status" value="1"/>
</dbReference>
<reference evidence="4" key="1">
    <citation type="submission" date="2023-03" db="EMBL/GenBank/DDBJ databases">
        <title>Chromosome-scale reference genome and RAD-based genetic map of yellow starthistle (Centaurea solstitialis) reveal putative structural variation and QTLs associated with invader traits.</title>
        <authorList>
            <person name="Reatini B."/>
            <person name="Cang F.A."/>
            <person name="Jiang Q."/>
            <person name="Mckibben M.T.W."/>
            <person name="Barker M.S."/>
            <person name="Rieseberg L.H."/>
            <person name="Dlugosch K.M."/>
        </authorList>
    </citation>
    <scope>NUCLEOTIDE SEQUENCE</scope>
    <source>
        <strain evidence="4">CAN-66</strain>
        <tissue evidence="4">Leaf</tissue>
    </source>
</reference>
<dbReference type="Pfam" id="PF02992">
    <property type="entry name" value="Transposase_21"/>
    <property type="match status" value="1"/>
</dbReference>
<evidence type="ECO:0000259" key="3">
    <source>
        <dbReference type="Pfam" id="PF13960"/>
    </source>
</evidence>
<dbReference type="InterPro" id="IPR025452">
    <property type="entry name" value="DUF4218"/>
</dbReference>